<dbReference type="AlphaFoldDB" id="A0A5C5YFJ2"/>
<keyword evidence="1" id="KW-0472">Membrane</keyword>
<reference evidence="2 3" key="1">
    <citation type="submission" date="2019-02" db="EMBL/GenBank/DDBJ databases">
        <title>Deep-cultivation of Planctomycetes and their phenomic and genomic characterization uncovers novel biology.</title>
        <authorList>
            <person name="Wiegand S."/>
            <person name="Jogler M."/>
            <person name="Boedeker C."/>
            <person name="Pinto D."/>
            <person name="Vollmers J."/>
            <person name="Rivas-Marin E."/>
            <person name="Kohn T."/>
            <person name="Peeters S.H."/>
            <person name="Heuer A."/>
            <person name="Rast P."/>
            <person name="Oberbeckmann S."/>
            <person name="Bunk B."/>
            <person name="Jeske O."/>
            <person name="Meyerdierks A."/>
            <person name="Storesund J.E."/>
            <person name="Kallscheuer N."/>
            <person name="Luecker S."/>
            <person name="Lage O.M."/>
            <person name="Pohl T."/>
            <person name="Merkel B.J."/>
            <person name="Hornburger P."/>
            <person name="Mueller R.-W."/>
            <person name="Bruemmer F."/>
            <person name="Labrenz M."/>
            <person name="Spormann A.M."/>
            <person name="Op Den Camp H."/>
            <person name="Overmann J."/>
            <person name="Amann R."/>
            <person name="Jetten M.S.M."/>
            <person name="Mascher T."/>
            <person name="Medema M.H."/>
            <person name="Devos D.P."/>
            <person name="Kaster A.-K."/>
            <person name="Ovreas L."/>
            <person name="Rohde M."/>
            <person name="Galperin M.Y."/>
            <person name="Jogler C."/>
        </authorList>
    </citation>
    <scope>NUCLEOTIDE SEQUENCE [LARGE SCALE GENOMIC DNA]</scope>
    <source>
        <strain evidence="2 3">Pla123a</strain>
    </source>
</reference>
<dbReference type="RefSeq" id="WP_146589595.1">
    <property type="nucleotide sequence ID" value="NZ_SJPO01000009.1"/>
</dbReference>
<keyword evidence="1" id="KW-1133">Transmembrane helix</keyword>
<organism evidence="2 3">
    <name type="scientific">Posidoniimonas polymericola</name>
    <dbReference type="NCBI Taxonomy" id="2528002"/>
    <lineage>
        <taxon>Bacteria</taxon>
        <taxon>Pseudomonadati</taxon>
        <taxon>Planctomycetota</taxon>
        <taxon>Planctomycetia</taxon>
        <taxon>Pirellulales</taxon>
        <taxon>Lacipirellulaceae</taxon>
        <taxon>Posidoniimonas</taxon>
    </lineage>
</organism>
<dbReference type="Proteomes" id="UP000318478">
    <property type="component" value="Unassembled WGS sequence"/>
</dbReference>
<evidence type="ECO:0000313" key="2">
    <source>
        <dbReference type="EMBL" id="TWT73788.1"/>
    </source>
</evidence>
<keyword evidence="3" id="KW-1185">Reference proteome</keyword>
<name>A0A5C5YFJ2_9BACT</name>
<proteinExistence type="predicted"/>
<dbReference type="EMBL" id="SJPO01000009">
    <property type="protein sequence ID" value="TWT73788.1"/>
    <property type="molecule type" value="Genomic_DNA"/>
</dbReference>
<feature type="transmembrane region" description="Helical" evidence="1">
    <location>
        <begin position="46"/>
        <end position="62"/>
    </location>
</feature>
<evidence type="ECO:0000313" key="3">
    <source>
        <dbReference type="Proteomes" id="UP000318478"/>
    </source>
</evidence>
<sequence>MPATDPGRAPFWRFSLRGLLALIAAESALLASVVYSQSFRHTSDLVAIPIVAATVLLAGVLTRRWEVSVVLVLFAAWSS</sequence>
<keyword evidence="1" id="KW-0812">Transmembrane</keyword>
<gene>
    <name evidence="2" type="ORF">Pla123a_36820</name>
</gene>
<comment type="caution">
    <text evidence="2">The sequence shown here is derived from an EMBL/GenBank/DDBJ whole genome shotgun (WGS) entry which is preliminary data.</text>
</comment>
<evidence type="ECO:0000256" key="1">
    <source>
        <dbReference type="SAM" id="Phobius"/>
    </source>
</evidence>
<accession>A0A5C5YFJ2</accession>
<protein>
    <submittedName>
        <fullName evidence="2">Uncharacterized protein</fullName>
    </submittedName>
</protein>